<proteinExistence type="predicted"/>
<name>A0AC61SCA6_9EURY</name>
<organism evidence="1 2">
    <name type="scientific">Candidatus Methanomarinus sp</name>
    <dbReference type="NCBI Taxonomy" id="3386244"/>
    <lineage>
        <taxon>Archaea</taxon>
        <taxon>Methanobacteriati</taxon>
        <taxon>Methanobacteriota</taxon>
        <taxon>Stenosarchaea group</taxon>
        <taxon>Methanomicrobia</taxon>
        <taxon>Methanosarcinales</taxon>
        <taxon>ANME-2 cluster</taxon>
        <taxon>Candidatus Methanocomedenaceae</taxon>
        <taxon>Candidatus Methanomarinus</taxon>
    </lineage>
</organism>
<evidence type="ECO:0000313" key="1">
    <source>
        <dbReference type="EMBL" id="TKY92215.1"/>
    </source>
</evidence>
<dbReference type="Proteomes" id="UP000315423">
    <property type="component" value="Unassembled WGS sequence"/>
</dbReference>
<comment type="caution">
    <text evidence="1">The sequence shown here is derived from an EMBL/GenBank/DDBJ whole genome shotgun (WGS) entry which is preliminary data.</text>
</comment>
<reference evidence="1" key="1">
    <citation type="submission" date="2018-09" db="EMBL/GenBank/DDBJ databases">
        <title>A genomic encyclopedia of anaerobic methanotrophic archaea.</title>
        <authorList>
            <person name="Skennerton C.T."/>
            <person name="Chadwick G.L."/>
            <person name="Laso-Perez R."/>
            <person name="Leu A.O."/>
            <person name="Speth D.R."/>
            <person name="Yu H."/>
            <person name="Morgan-Lang C."/>
            <person name="Hatzenpichler R."/>
            <person name="Goudeau D."/>
            <person name="Malmstrom R."/>
            <person name="Woyke T."/>
            <person name="Hallam S."/>
            <person name="Tyson G.W."/>
            <person name="Wegener G."/>
            <person name="Boetius A."/>
            <person name="Orphan V.J."/>
        </authorList>
    </citation>
    <scope>NUCLEOTIDE SEQUENCE</scope>
    <source>
        <strain evidence="1">CONS3730D10UFb2</strain>
    </source>
</reference>
<evidence type="ECO:0000313" key="2">
    <source>
        <dbReference type="Proteomes" id="UP000315423"/>
    </source>
</evidence>
<accession>A0AC61SCA6</accession>
<sequence length="699" mass="79785">MALQINDGKFHLNGIQVLLVGGSVHYWRLDRALWSQILDKVKEMGFETICTYVPWSVHELARGQFDFGESNPSHDLEAFLFLCEEKDLNVLLRPGPHVNSEITYFGFPKRIVLDPEIQSVTAEGTPVVFPSPPRMFPVPGYASEKFYDEVAIFFDRVCPIIVRHLHPNGCITGVQADNEMCFFLRTQPYDHDYSTSALELYREFLCEKYTGIDYLNRTYKSNYESFDSIPPPRDFLAKQVDDLPYYLDWIEYKEYYLQYGIKRIADMLREREVDTLLYHNLPGVSMKPPYNLVKMEEIVDVVGFDLYYYKEEYHKVKKCVEYLSGTSSAAFIPEFASGFIALPLPVKPIMLEDAQFTTLCAFMHGIAGINFYMLVERERWVGSPIDRFGGVRKNHFKFYTMLNKLIKRIDYANLTKKSEGILLINRDYARLELASSLLTPIPLIGNITPEQYVNEQELGFDNIIQLEYSLQWDALYHGFGMAKYAVTLGDTQMPLDKLLSYRMVTVPTFDFMTGSVQKKLLDYAMHGGCLVIGPSVPHLDENMEECNIIAKYMLPASGKIHKLTINDMTPGNVHFFNGEPVLAVDEGVIIYQTSVGRGSIIQIGFLFPHISEHNQAGLTRVIDSIASAAGLTRLIDCPDTQIEVTVHTSNDRQVMFLANIGNSKKEVDLDLVYTDVVIDRVVGPRIRLKPYSVRILEAV</sequence>
<gene>
    <name evidence="1" type="ORF">C5S46_01795</name>
</gene>
<dbReference type="EMBL" id="QYBA01000059">
    <property type="protein sequence ID" value="TKY92215.1"/>
    <property type="molecule type" value="Genomic_DNA"/>
</dbReference>
<protein>
    <submittedName>
        <fullName evidence="1">Uncharacterized protein</fullName>
    </submittedName>
</protein>